<evidence type="ECO:0000313" key="2">
    <source>
        <dbReference type="Proteomes" id="UP000578688"/>
    </source>
</evidence>
<dbReference type="RefSeq" id="WP_156152808.1">
    <property type="nucleotide sequence ID" value="NZ_JACBYV010000001.1"/>
</dbReference>
<comment type="caution">
    <text evidence="1">The sequence shown here is derived from an EMBL/GenBank/DDBJ whole genome shotgun (WGS) entry which is preliminary data.</text>
</comment>
<reference evidence="1 2" key="1">
    <citation type="submission" date="2020-07" db="EMBL/GenBank/DDBJ databases">
        <title>Genomic analyses of the natural microbiome of Caenorhabditis elegans.</title>
        <authorList>
            <person name="Samuel B."/>
        </authorList>
    </citation>
    <scope>NUCLEOTIDE SEQUENCE [LARGE SCALE GENOMIC DNA]</scope>
    <source>
        <strain evidence="1 2">BIGb0408</strain>
    </source>
</reference>
<evidence type="ECO:0000313" key="1">
    <source>
        <dbReference type="EMBL" id="NYH72761.1"/>
    </source>
</evidence>
<organism evidence="1 2">
    <name type="scientific">Phytopseudomonas flavescens</name>
    <dbReference type="NCBI Taxonomy" id="29435"/>
    <lineage>
        <taxon>Bacteria</taxon>
        <taxon>Pseudomonadati</taxon>
        <taxon>Pseudomonadota</taxon>
        <taxon>Gammaproteobacteria</taxon>
        <taxon>Pseudomonadales</taxon>
        <taxon>Pseudomonadaceae</taxon>
        <taxon>Phytopseudomonas</taxon>
    </lineage>
</organism>
<name>A0A7Y9XJY9_9GAMM</name>
<sequence>MSAILKQLQGDDIPAEYRHPDRDTLFQVVADNGEAFMFTSELDAAAKVVELTEREAKP</sequence>
<protein>
    <submittedName>
        <fullName evidence="1">Uncharacterized protein</fullName>
    </submittedName>
</protein>
<dbReference type="AlphaFoldDB" id="A0A7Y9XJY9"/>
<dbReference type="EMBL" id="JACBYV010000001">
    <property type="protein sequence ID" value="NYH72761.1"/>
    <property type="molecule type" value="Genomic_DNA"/>
</dbReference>
<dbReference type="Proteomes" id="UP000578688">
    <property type="component" value="Unassembled WGS sequence"/>
</dbReference>
<accession>A0A7Y9XJY9</accession>
<proteinExistence type="predicted"/>
<gene>
    <name evidence="1" type="ORF">FHR27_001371</name>
</gene>
<keyword evidence="2" id="KW-1185">Reference proteome</keyword>